<evidence type="ECO:0000256" key="1">
    <source>
        <dbReference type="ARBA" id="ARBA00004141"/>
    </source>
</evidence>
<comment type="subcellular location">
    <subcellularLocation>
        <location evidence="1 14">Membrane</location>
        <topology evidence="1 14">Multi-pass membrane protein</topology>
    </subcellularLocation>
</comment>
<keyword evidence="18" id="KW-1185">Reference proteome</keyword>
<dbReference type="Gene3D" id="3.10.580.10">
    <property type="entry name" value="CBS-domain"/>
    <property type="match status" value="1"/>
</dbReference>
<reference evidence="17" key="2">
    <citation type="journal article" date="2023" name="Plants (Basel)">
        <title>Annotation of the Turnera subulata (Passifloraceae) Draft Genome Reveals the S-Locus Evolved after the Divergence of Turneroideae from Passifloroideae in a Stepwise Manner.</title>
        <authorList>
            <person name="Henning P.M."/>
            <person name="Roalson E.H."/>
            <person name="Mir W."/>
            <person name="McCubbin A.G."/>
            <person name="Shore J.S."/>
        </authorList>
    </citation>
    <scope>NUCLEOTIDE SEQUENCE</scope>
    <source>
        <strain evidence="17">F60SS</strain>
    </source>
</reference>
<keyword evidence="8 14" id="KW-0406">Ion transport</keyword>
<dbReference type="SUPFAM" id="SSF81340">
    <property type="entry name" value="Clc chloride channel"/>
    <property type="match status" value="1"/>
</dbReference>
<dbReference type="GO" id="GO:0009705">
    <property type="term" value="C:plant-type vacuole membrane"/>
    <property type="evidence" value="ECO:0007669"/>
    <property type="project" value="TreeGrafter"/>
</dbReference>
<evidence type="ECO:0000256" key="7">
    <source>
        <dbReference type="ARBA" id="ARBA00022989"/>
    </source>
</evidence>
<feature type="transmembrane region" description="Helical" evidence="14">
    <location>
        <begin position="516"/>
        <end position="541"/>
    </location>
</feature>
<gene>
    <name evidence="17" type="ORF">Tsubulata_001762</name>
</gene>
<feature type="transmembrane region" description="Helical" evidence="14">
    <location>
        <begin position="252"/>
        <end position="276"/>
    </location>
</feature>
<feature type="transmembrane region" description="Helical" evidence="14">
    <location>
        <begin position="314"/>
        <end position="336"/>
    </location>
</feature>
<keyword evidence="5" id="KW-0677">Repeat</keyword>
<feature type="transmembrane region" description="Helical" evidence="14">
    <location>
        <begin position="462"/>
        <end position="495"/>
    </location>
</feature>
<dbReference type="PANTHER" id="PTHR11689:SF92">
    <property type="entry name" value="CHLORIDE CHANNEL-LIKE PROTEIN CLC-G-RELATED"/>
    <property type="match status" value="1"/>
</dbReference>
<keyword evidence="12 14" id="KW-0868">Chloride</keyword>
<evidence type="ECO:0000256" key="11">
    <source>
        <dbReference type="ARBA" id="ARBA00023173"/>
    </source>
</evidence>
<name>A0A9Q0FHY4_9ROSI</name>
<evidence type="ECO:0000256" key="8">
    <source>
        <dbReference type="ARBA" id="ARBA00023065"/>
    </source>
</evidence>
<organism evidence="17 18">
    <name type="scientific">Turnera subulata</name>
    <dbReference type="NCBI Taxonomy" id="218843"/>
    <lineage>
        <taxon>Eukaryota</taxon>
        <taxon>Viridiplantae</taxon>
        <taxon>Streptophyta</taxon>
        <taxon>Embryophyta</taxon>
        <taxon>Tracheophyta</taxon>
        <taxon>Spermatophyta</taxon>
        <taxon>Magnoliopsida</taxon>
        <taxon>eudicotyledons</taxon>
        <taxon>Gunneridae</taxon>
        <taxon>Pentapetalae</taxon>
        <taxon>rosids</taxon>
        <taxon>fabids</taxon>
        <taxon>Malpighiales</taxon>
        <taxon>Passifloraceae</taxon>
        <taxon>Turnera</taxon>
    </lineage>
</organism>
<evidence type="ECO:0000256" key="9">
    <source>
        <dbReference type="ARBA" id="ARBA00023122"/>
    </source>
</evidence>
<dbReference type="SUPFAM" id="SSF54631">
    <property type="entry name" value="CBS-domain pair"/>
    <property type="match status" value="1"/>
</dbReference>
<dbReference type="GO" id="GO:0034707">
    <property type="term" value="C:chloride channel complex"/>
    <property type="evidence" value="ECO:0007669"/>
    <property type="project" value="UniProtKB-KW"/>
</dbReference>
<dbReference type="Pfam" id="PF00571">
    <property type="entry name" value="CBS"/>
    <property type="match status" value="1"/>
</dbReference>
<dbReference type="Pfam" id="PF00654">
    <property type="entry name" value="Voltage_CLC"/>
    <property type="match status" value="1"/>
</dbReference>
<dbReference type="EMBL" id="JAKUCV010005464">
    <property type="protein sequence ID" value="KAJ4831035.1"/>
    <property type="molecule type" value="Genomic_DNA"/>
</dbReference>
<keyword evidence="7 14" id="KW-1133">Transmembrane helix</keyword>
<protein>
    <recommendedName>
        <fullName evidence="14">Chloride channel protein</fullName>
    </recommendedName>
</protein>
<keyword evidence="3 14" id="KW-0813">Transport</keyword>
<evidence type="ECO:0000256" key="13">
    <source>
        <dbReference type="PROSITE-ProRule" id="PRU00703"/>
    </source>
</evidence>
<dbReference type="InterPro" id="IPR046342">
    <property type="entry name" value="CBS_dom_sf"/>
</dbReference>
<dbReference type="PRINTS" id="PR01120">
    <property type="entry name" value="CLCHANNELPLT"/>
</dbReference>
<keyword evidence="6" id="KW-0851">Voltage-gated channel</keyword>
<keyword evidence="9 13" id="KW-0129">CBS domain</keyword>
<evidence type="ECO:0000313" key="18">
    <source>
        <dbReference type="Proteomes" id="UP001141552"/>
    </source>
</evidence>
<feature type="region of interest" description="Disordered" evidence="15">
    <location>
        <begin position="1"/>
        <end position="45"/>
    </location>
</feature>
<dbReference type="CDD" id="cd04591">
    <property type="entry name" value="CBS_pair_voltage-gated_CLC_euk_bac"/>
    <property type="match status" value="1"/>
</dbReference>
<evidence type="ECO:0000256" key="14">
    <source>
        <dbReference type="RuleBase" id="RU361221"/>
    </source>
</evidence>
<accession>A0A9Q0FHY4</accession>
<dbReference type="InterPro" id="IPR002251">
    <property type="entry name" value="Cl_channel_pln"/>
</dbReference>
<dbReference type="GO" id="GO:0005247">
    <property type="term" value="F:voltage-gated chloride channel activity"/>
    <property type="evidence" value="ECO:0007669"/>
    <property type="project" value="InterPro"/>
</dbReference>
<feature type="transmembrane region" description="Helical" evidence="14">
    <location>
        <begin position="547"/>
        <end position="567"/>
    </location>
</feature>
<keyword evidence="11" id="KW-0869">Chloride channel</keyword>
<dbReference type="PANTHER" id="PTHR11689">
    <property type="entry name" value="CHLORIDE CHANNEL PROTEIN CLC FAMILY MEMBER"/>
    <property type="match status" value="1"/>
</dbReference>
<evidence type="ECO:0000256" key="6">
    <source>
        <dbReference type="ARBA" id="ARBA00022882"/>
    </source>
</evidence>
<evidence type="ECO:0000256" key="3">
    <source>
        <dbReference type="ARBA" id="ARBA00022448"/>
    </source>
</evidence>
<reference evidence="17" key="1">
    <citation type="submission" date="2022-02" db="EMBL/GenBank/DDBJ databases">
        <authorList>
            <person name="Henning P.M."/>
            <person name="McCubbin A.G."/>
            <person name="Shore J.S."/>
        </authorList>
    </citation>
    <scope>NUCLEOTIDE SEQUENCE</scope>
    <source>
        <strain evidence="17">F60SS</strain>
        <tissue evidence="17">Leaves</tissue>
    </source>
</reference>
<evidence type="ECO:0000256" key="5">
    <source>
        <dbReference type="ARBA" id="ARBA00022737"/>
    </source>
</evidence>
<evidence type="ECO:0000259" key="16">
    <source>
        <dbReference type="PROSITE" id="PS51371"/>
    </source>
</evidence>
<dbReference type="Proteomes" id="UP001141552">
    <property type="component" value="Unassembled WGS sequence"/>
</dbReference>
<feature type="transmembrane region" description="Helical" evidence="14">
    <location>
        <begin position="136"/>
        <end position="162"/>
    </location>
</feature>
<dbReference type="AlphaFoldDB" id="A0A9Q0FHY4"/>
<evidence type="ECO:0000256" key="15">
    <source>
        <dbReference type="SAM" id="MobiDB-lite"/>
    </source>
</evidence>
<feature type="compositionally biased region" description="Low complexity" evidence="15">
    <location>
        <begin position="18"/>
        <end position="45"/>
    </location>
</feature>
<evidence type="ECO:0000256" key="4">
    <source>
        <dbReference type="ARBA" id="ARBA00022692"/>
    </source>
</evidence>
<keyword evidence="10 14" id="KW-0472">Membrane</keyword>
<keyword evidence="6" id="KW-0407">Ion channel</keyword>
<dbReference type="CDD" id="cd03685">
    <property type="entry name" value="ClC_6_like"/>
    <property type="match status" value="1"/>
</dbReference>
<dbReference type="PROSITE" id="PS51371">
    <property type="entry name" value="CBS"/>
    <property type="match status" value="1"/>
</dbReference>
<dbReference type="Gene3D" id="1.10.3080.10">
    <property type="entry name" value="Clc chloride channel"/>
    <property type="match status" value="1"/>
</dbReference>
<feature type="transmembrane region" description="Helical" evidence="14">
    <location>
        <begin position="379"/>
        <end position="400"/>
    </location>
</feature>
<keyword evidence="4 14" id="KW-0812">Transmembrane</keyword>
<dbReference type="OrthoDB" id="428525at2759"/>
<comment type="caution">
    <text evidence="17">The sequence shown here is derived from an EMBL/GenBank/DDBJ whole genome shotgun (WGS) entry which is preliminary data.</text>
</comment>
<sequence>MSSNSINGAPPPPPPPEATSTTTDPESLSTPLLRSSSHSHSQRSLTNSTSQVAIVGSNVCPIESLDYEIAENDFFKQDWRSRGKIQIFQYIFMKWSLCFLIGVAVSLVGFFNNLAVENIAGIKFVVTSNMMLADRYYMAFFVFAASNLVLTLFAAILTAFIAPAAAGSGIPEVKAYLNGVDAPGIYSLRTLLVKIIGSISAVSSSLIVGKAGPMVHTGACIASLLGQGGSKKYGLTWRWLRFFKNDRDRRDLVTCGSAAGIAAAFRAPVGGVLFALEEMASWWRSALLWRAFFTTAVVAIVLRALIDFCLSGKCGLFGTGGLIMFDVYSASITYHLVDVPPVLILGVIGGILGCLYNFLLDKVLRIYNFINEKGTVYKIFLACLISIFTSCLLFGLPWLASCHPCPAHASEACPTLGRSGNYKKFQCPPGHYNDLASLIFNTNDDAIRNLFSRDTDSEFQHLSVLVFFVTCFFLSIFSYGIVAPAGLFVPVIVTGASYGRFVGMLVGSHSSLNHGLYAVLGAASFLGGSMRMTVSLCVVILELTNNLLLLPLIMLVLLVSKTVADAFNGNIYDLIMKAKGFPYLETHAEPYMRQLTVGDVVTGPLQLFHGIEKVGNVVHVLRTTRHHGFPVIDEPPLSEAPVLYGLILRAHLIELLKKKAFLSTPVATGIDSFKQFSASDFAKRGNGHVEDIEDIEITEEELEMFLDLHPFTNASPYTVVETMSLAKARILFREVGLRHLLVIPKISNRLPVVGILTRHDFMPEHILGLHPSLIRSRWKRLRIRVPRLLKF</sequence>
<dbReference type="InterPro" id="IPR001807">
    <property type="entry name" value="ClC"/>
</dbReference>
<evidence type="ECO:0000256" key="12">
    <source>
        <dbReference type="ARBA" id="ARBA00023214"/>
    </source>
</evidence>
<dbReference type="InterPro" id="IPR051280">
    <property type="entry name" value="Cl-channel/antiporter"/>
</dbReference>
<feature type="domain" description="CBS" evidence="16">
    <location>
        <begin position="711"/>
        <end position="772"/>
    </location>
</feature>
<feature type="transmembrane region" description="Helical" evidence="14">
    <location>
        <begin position="282"/>
        <end position="302"/>
    </location>
</feature>
<evidence type="ECO:0000256" key="2">
    <source>
        <dbReference type="ARBA" id="ARBA00009476"/>
    </source>
</evidence>
<proteinExistence type="inferred from homology"/>
<comment type="similarity">
    <text evidence="2 14">Belongs to the chloride channel (TC 2.A.49) family.</text>
</comment>
<feature type="transmembrane region" description="Helical" evidence="14">
    <location>
        <begin position="342"/>
        <end position="359"/>
    </location>
</feature>
<dbReference type="PRINTS" id="PR00762">
    <property type="entry name" value="CLCHANNEL"/>
</dbReference>
<dbReference type="InterPro" id="IPR000644">
    <property type="entry name" value="CBS_dom"/>
</dbReference>
<feature type="transmembrane region" description="Helical" evidence="14">
    <location>
        <begin position="90"/>
        <end position="116"/>
    </location>
</feature>
<dbReference type="FunFam" id="1.10.3080.10:FF:000004">
    <property type="entry name" value="Chloride channel ClC3"/>
    <property type="match status" value="1"/>
</dbReference>
<dbReference type="InterPro" id="IPR014743">
    <property type="entry name" value="Cl-channel_core"/>
</dbReference>
<evidence type="ECO:0000313" key="17">
    <source>
        <dbReference type="EMBL" id="KAJ4831035.1"/>
    </source>
</evidence>
<evidence type="ECO:0000256" key="10">
    <source>
        <dbReference type="ARBA" id="ARBA00023136"/>
    </source>
</evidence>